<name>A0ABD1Z9T1_9MARC</name>
<keyword evidence="2" id="KW-1185">Reference proteome</keyword>
<dbReference type="Proteomes" id="UP001605036">
    <property type="component" value="Unassembled WGS sequence"/>
</dbReference>
<evidence type="ECO:0000313" key="1">
    <source>
        <dbReference type="EMBL" id="KAL2644562.1"/>
    </source>
</evidence>
<proteinExistence type="predicted"/>
<comment type="caution">
    <text evidence="1">The sequence shown here is derived from an EMBL/GenBank/DDBJ whole genome shotgun (WGS) entry which is preliminary data.</text>
</comment>
<sequence length="79" mass="9288">MNQNSRSQFSYLHNLEIMKHYTSHNNVANFLRFNWYSRIKNAPPAFQQTEGDKHHADSQELDTLHPKNFGLHHTNLGVI</sequence>
<organism evidence="1 2">
    <name type="scientific">Riccia fluitans</name>
    <dbReference type="NCBI Taxonomy" id="41844"/>
    <lineage>
        <taxon>Eukaryota</taxon>
        <taxon>Viridiplantae</taxon>
        <taxon>Streptophyta</taxon>
        <taxon>Embryophyta</taxon>
        <taxon>Marchantiophyta</taxon>
        <taxon>Marchantiopsida</taxon>
        <taxon>Marchantiidae</taxon>
        <taxon>Marchantiales</taxon>
        <taxon>Ricciaceae</taxon>
        <taxon>Riccia</taxon>
    </lineage>
</organism>
<reference evidence="1 2" key="1">
    <citation type="submission" date="2024-09" db="EMBL/GenBank/DDBJ databases">
        <title>Chromosome-scale assembly of Riccia fluitans.</title>
        <authorList>
            <person name="Paukszto L."/>
            <person name="Sawicki J."/>
            <person name="Karawczyk K."/>
            <person name="Piernik-Szablinska J."/>
            <person name="Szczecinska M."/>
            <person name="Mazdziarz M."/>
        </authorList>
    </citation>
    <scope>NUCLEOTIDE SEQUENCE [LARGE SCALE GENOMIC DNA]</scope>
    <source>
        <strain evidence="1">Rf_01</strain>
        <tissue evidence="1">Aerial parts of the thallus</tissue>
    </source>
</reference>
<evidence type="ECO:0000313" key="2">
    <source>
        <dbReference type="Proteomes" id="UP001605036"/>
    </source>
</evidence>
<dbReference type="AlphaFoldDB" id="A0ABD1Z9T1"/>
<dbReference type="EMBL" id="JBHFFA010000002">
    <property type="protein sequence ID" value="KAL2644562.1"/>
    <property type="molecule type" value="Genomic_DNA"/>
</dbReference>
<gene>
    <name evidence="1" type="ORF">R1flu_012149</name>
</gene>
<protein>
    <submittedName>
        <fullName evidence="1">Uncharacterized protein</fullName>
    </submittedName>
</protein>
<accession>A0ABD1Z9T1</accession>